<keyword evidence="7" id="KW-0624">Polysaccharide degradation</keyword>
<comment type="subcellular location">
    <subcellularLocation>
        <location evidence="1">Secreted</location>
    </subcellularLocation>
</comment>
<evidence type="ECO:0000256" key="5">
    <source>
        <dbReference type="ARBA" id="ARBA00022801"/>
    </source>
</evidence>
<dbReference type="PANTHER" id="PTHR38050">
    <property type="match status" value="1"/>
</dbReference>
<dbReference type="RefSeq" id="WP_316699114.1">
    <property type="nucleotide sequence ID" value="NZ_CP136336.1"/>
</dbReference>
<evidence type="ECO:0000256" key="4">
    <source>
        <dbReference type="ARBA" id="ARBA00022729"/>
    </source>
</evidence>
<evidence type="ECO:0000313" key="9">
    <source>
        <dbReference type="EMBL" id="WOB06596.1"/>
    </source>
</evidence>
<evidence type="ECO:0000256" key="8">
    <source>
        <dbReference type="SAM" id="SignalP"/>
    </source>
</evidence>
<reference evidence="9 10" key="1">
    <citation type="submission" date="2023-10" db="EMBL/GenBank/DDBJ databases">
        <title>Bacteria for the degradation of biodegradable plastic PBAT(Polybutylene adipate terephthalate).</title>
        <authorList>
            <person name="Weon H.-Y."/>
            <person name="Yeon J."/>
        </authorList>
    </citation>
    <scope>NUCLEOTIDE SEQUENCE [LARGE SCALE GENOMIC DNA]</scope>
    <source>
        <strain evidence="9 10">SBD 7-3</strain>
    </source>
</reference>
<dbReference type="InterPro" id="IPR029058">
    <property type="entry name" value="AB_hydrolase_fold"/>
</dbReference>
<evidence type="ECO:0000256" key="3">
    <source>
        <dbReference type="ARBA" id="ARBA00022651"/>
    </source>
</evidence>
<dbReference type="Proteomes" id="UP001303946">
    <property type="component" value="Chromosome"/>
</dbReference>
<sequence length="305" mass="32702">MRLVLLLSLAWAWLGPSHAAEGTISGPGDHSFSIEHGGKTRLYRVHVPPGFSADKPMPVVFALHGGGGSMDIQADDRFYGQIAKADAAGYVVVFPNGYSRFRGGRLATWNAGNCCGLARDENADDVGFIREIVGRLSAQPGIDPKRFYASGMSNGAMMSYRLACEMPETFRAIAAVAGTDNTRNCQPASPVSVLHIHARDDELELFDGGAGRKSRAVTSFVSVPESISKWVQLNGCQRTPERVFEAPGAYCEAYTGCRGQGTEVKLCVTETGGHSWPGGAKPRGRGRGSAAISATDLIWDFFRAR</sequence>
<dbReference type="InterPro" id="IPR043595">
    <property type="entry name" value="FaeB/C/D"/>
</dbReference>
<evidence type="ECO:0000256" key="2">
    <source>
        <dbReference type="ARBA" id="ARBA00022525"/>
    </source>
</evidence>
<keyword evidence="2" id="KW-0964">Secreted</keyword>
<dbReference type="Gene3D" id="3.40.50.1820">
    <property type="entry name" value="alpha/beta hydrolase"/>
    <property type="match status" value="1"/>
</dbReference>
<keyword evidence="10" id="KW-1185">Reference proteome</keyword>
<accession>A0ABZ0CTZ9</accession>
<evidence type="ECO:0000256" key="7">
    <source>
        <dbReference type="ARBA" id="ARBA00023326"/>
    </source>
</evidence>
<keyword evidence="4 8" id="KW-0732">Signal</keyword>
<feature type="chain" id="PRO_5045702221" evidence="8">
    <location>
        <begin position="20"/>
        <end position="305"/>
    </location>
</feature>
<organism evidence="9 10">
    <name type="scientific">Piscinibacter gummiphilus</name>
    <dbReference type="NCBI Taxonomy" id="946333"/>
    <lineage>
        <taxon>Bacteria</taxon>
        <taxon>Pseudomonadati</taxon>
        <taxon>Pseudomonadota</taxon>
        <taxon>Betaproteobacteria</taxon>
        <taxon>Burkholderiales</taxon>
        <taxon>Sphaerotilaceae</taxon>
        <taxon>Piscinibacter</taxon>
    </lineage>
</organism>
<keyword evidence="6" id="KW-0119">Carbohydrate metabolism</keyword>
<dbReference type="EMBL" id="CP136336">
    <property type="protein sequence ID" value="WOB06596.1"/>
    <property type="molecule type" value="Genomic_DNA"/>
</dbReference>
<proteinExistence type="predicted"/>
<evidence type="ECO:0000313" key="10">
    <source>
        <dbReference type="Proteomes" id="UP001303946"/>
    </source>
</evidence>
<keyword evidence="3" id="KW-0858">Xylan degradation</keyword>
<protein>
    <submittedName>
        <fullName evidence="9">PHB depolymerase family esterase</fullName>
    </submittedName>
</protein>
<dbReference type="Pfam" id="PF10503">
    <property type="entry name" value="Esterase_PHB"/>
    <property type="match status" value="1"/>
</dbReference>
<dbReference type="InterPro" id="IPR010126">
    <property type="entry name" value="Esterase_phb"/>
</dbReference>
<dbReference type="PANTHER" id="PTHR38050:SF2">
    <property type="entry name" value="FERULOYL ESTERASE C-RELATED"/>
    <property type="match status" value="1"/>
</dbReference>
<keyword evidence="5" id="KW-0378">Hydrolase</keyword>
<evidence type="ECO:0000256" key="6">
    <source>
        <dbReference type="ARBA" id="ARBA00023277"/>
    </source>
</evidence>
<evidence type="ECO:0000256" key="1">
    <source>
        <dbReference type="ARBA" id="ARBA00004613"/>
    </source>
</evidence>
<name>A0ABZ0CTZ9_9BURK</name>
<feature type="signal peptide" evidence="8">
    <location>
        <begin position="1"/>
        <end position="19"/>
    </location>
</feature>
<gene>
    <name evidence="9" type="ORF">RXV79_16890</name>
</gene>
<dbReference type="SUPFAM" id="SSF53474">
    <property type="entry name" value="alpha/beta-Hydrolases"/>
    <property type="match status" value="1"/>
</dbReference>